<dbReference type="EMBL" id="VSSQ01072185">
    <property type="protein sequence ID" value="MPN23620.1"/>
    <property type="molecule type" value="Genomic_DNA"/>
</dbReference>
<sequence>MGLFGQSRLPPLAGPGKGPLHIPEQLALQKVFGQGGAVDGDKGPVFAQAVIMDPLGEELLARSAFSHD</sequence>
<feature type="region of interest" description="Disordered" evidence="1">
    <location>
        <begin position="1"/>
        <end position="20"/>
    </location>
</feature>
<protein>
    <submittedName>
        <fullName evidence="2">Uncharacterized protein</fullName>
    </submittedName>
</protein>
<dbReference type="AntiFam" id="ANF00077">
    <property type="entry name" value="Shadow ORF (opposite AtoC)"/>
</dbReference>
<gene>
    <name evidence="2" type="ORF">SDC9_171013</name>
</gene>
<organism evidence="2">
    <name type="scientific">bioreactor metagenome</name>
    <dbReference type="NCBI Taxonomy" id="1076179"/>
    <lineage>
        <taxon>unclassified sequences</taxon>
        <taxon>metagenomes</taxon>
        <taxon>ecological metagenomes</taxon>
    </lineage>
</organism>
<comment type="caution">
    <text evidence="2">The sequence shown here is derived from an EMBL/GenBank/DDBJ whole genome shotgun (WGS) entry which is preliminary data.</text>
</comment>
<reference evidence="2" key="1">
    <citation type="submission" date="2019-08" db="EMBL/GenBank/DDBJ databases">
        <authorList>
            <person name="Kucharzyk K."/>
            <person name="Murdoch R.W."/>
            <person name="Higgins S."/>
            <person name="Loffler F."/>
        </authorList>
    </citation>
    <scope>NUCLEOTIDE SEQUENCE</scope>
</reference>
<proteinExistence type="predicted"/>
<evidence type="ECO:0000313" key="2">
    <source>
        <dbReference type="EMBL" id="MPN23620.1"/>
    </source>
</evidence>
<evidence type="ECO:0000256" key="1">
    <source>
        <dbReference type="SAM" id="MobiDB-lite"/>
    </source>
</evidence>
<dbReference type="AlphaFoldDB" id="A0A645GC34"/>
<name>A0A645GC34_9ZZZZ</name>
<accession>A0A645GC34</accession>